<dbReference type="EMBL" id="JBJYXY010000001">
    <property type="protein sequence ID" value="MFN2976797.1"/>
    <property type="molecule type" value="Genomic_DNA"/>
</dbReference>
<dbReference type="InterPro" id="IPR050214">
    <property type="entry name" value="Cys_Synth/Cystath_Beta-Synth"/>
</dbReference>
<proteinExistence type="predicted"/>
<dbReference type="RefSeq" id="WP_263415016.1">
    <property type="nucleotide sequence ID" value="NZ_BAABBH010000001.1"/>
</dbReference>
<evidence type="ECO:0000313" key="4">
    <source>
        <dbReference type="EMBL" id="MFN2976797.1"/>
    </source>
</evidence>
<feature type="domain" description="Tryptophan synthase beta chain-like PALP" evidence="3">
    <location>
        <begin position="26"/>
        <end position="313"/>
    </location>
</feature>
<keyword evidence="2" id="KW-0663">Pyridoxal phosphate</keyword>
<dbReference type="Gene3D" id="3.40.50.1100">
    <property type="match status" value="2"/>
</dbReference>
<reference evidence="4 5" key="1">
    <citation type="submission" date="2024-12" db="EMBL/GenBank/DDBJ databases">
        <authorList>
            <person name="Lee Y."/>
        </authorList>
    </citation>
    <scope>NUCLEOTIDE SEQUENCE [LARGE SCALE GENOMIC DNA]</scope>
    <source>
        <strain evidence="4 5">03SUJ4</strain>
    </source>
</reference>
<name>A0ABW9KLW7_9BACT</name>
<organism evidence="4 5">
    <name type="scientific">Terriglobus aquaticus</name>
    <dbReference type="NCBI Taxonomy" id="940139"/>
    <lineage>
        <taxon>Bacteria</taxon>
        <taxon>Pseudomonadati</taxon>
        <taxon>Acidobacteriota</taxon>
        <taxon>Terriglobia</taxon>
        <taxon>Terriglobales</taxon>
        <taxon>Acidobacteriaceae</taxon>
        <taxon>Terriglobus</taxon>
    </lineage>
</organism>
<dbReference type="PANTHER" id="PTHR10314">
    <property type="entry name" value="CYSTATHIONINE BETA-SYNTHASE"/>
    <property type="match status" value="1"/>
</dbReference>
<gene>
    <name evidence="4" type="ORF">ACK2TP_13590</name>
</gene>
<protein>
    <submittedName>
        <fullName evidence="4">PLP-dependent cysteine synthase family protein</fullName>
    </submittedName>
</protein>
<dbReference type="SUPFAM" id="SSF53686">
    <property type="entry name" value="Tryptophan synthase beta subunit-like PLP-dependent enzymes"/>
    <property type="match status" value="1"/>
</dbReference>
<keyword evidence="5" id="KW-1185">Reference proteome</keyword>
<evidence type="ECO:0000259" key="3">
    <source>
        <dbReference type="Pfam" id="PF00291"/>
    </source>
</evidence>
<evidence type="ECO:0000256" key="2">
    <source>
        <dbReference type="ARBA" id="ARBA00022898"/>
    </source>
</evidence>
<evidence type="ECO:0000313" key="5">
    <source>
        <dbReference type="Proteomes" id="UP001634747"/>
    </source>
</evidence>
<dbReference type="PROSITE" id="PS00901">
    <property type="entry name" value="CYS_SYNTHASE"/>
    <property type="match status" value="1"/>
</dbReference>
<dbReference type="InterPro" id="IPR001926">
    <property type="entry name" value="TrpB-like_PALP"/>
</dbReference>
<dbReference type="CDD" id="cd01561">
    <property type="entry name" value="CBS_like"/>
    <property type="match status" value="1"/>
</dbReference>
<dbReference type="InterPro" id="IPR001216">
    <property type="entry name" value="P-phosphate_BS"/>
</dbReference>
<comment type="caution">
    <text evidence="4">The sequence shown here is derived from an EMBL/GenBank/DDBJ whole genome shotgun (WGS) entry which is preliminary data.</text>
</comment>
<dbReference type="InterPro" id="IPR036052">
    <property type="entry name" value="TrpB-like_PALP_sf"/>
</dbReference>
<accession>A0ABW9KLW7</accession>
<sequence>MGTAATQNETTSTQPRIGAALGSSVLDRIGNTPMVRLDRIVQHLPGITLLGKGEFANPGGSVKDRPASGIVLAALEAGELGDAQPERALLDATSGNTGIAYAMLGAALQFPVTLCVPASASPERKKILQAYGAEVIFTPAGDGSDGAIRKVRELYGASPEKYFYADQYGNENNWKAHYRTTANEIWQQTDGRITHFIAAMGTSGTFMGTTRRLRELNPHIHCISMQPDSPFNGLEGLKHMPTAIVPPIYDPELAERNIWAETEPAYAMCKRLAREEGVLVGVSAGANVATALQIAEEEYAAGREAVIVTVLCDGADKYLSERFWSE</sequence>
<comment type="cofactor">
    <cofactor evidence="1">
        <name>pyridoxal 5'-phosphate</name>
        <dbReference type="ChEBI" id="CHEBI:597326"/>
    </cofactor>
</comment>
<dbReference type="Proteomes" id="UP001634747">
    <property type="component" value="Unassembled WGS sequence"/>
</dbReference>
<dbReference type="Pfam" id="PF00291">
    <property type="entry name" value="PALP"/>
    <property type="match status" value="1"/>
</dbReference>
<evidence type="ECO:0000256" key="1">
    <source>
        <dbReference type="ARBA" id="ARBA00001933"/>
    </source>
</evidence>